<dbReference type="SUPFAM" id="SSF64496">
    <property type="entry name" value="DNA-binding domain of intron-encoded endonucleases"/>
    <property type="match status" value="2"/>
</dbReference>
<dbReference type="CDD" id="cd10437">
    <property type="entry name" value="GIY-YIG_HE_I-TevI_like"/>
    <property type="match status" value="1"/>
</dbReference>
<feature type="domain" description="GIY-YIG" evidence="5">
    <location>
        <begin position="2"/>
        <end position="90"/>
    </location>
</feature>
<evidence type="ECO:0000256" key="4">
    <source>
        <dbReference type="SAM" id="MobiDB-lite"/>
    </source>
</evidence>
<dbReference type="InterPro" id="IPR006350">
    <property type="entry name" value="Intron_endoG1"/>
</dbReference>
<comment type="similarity">
    <text evidence="2">To endonucleases of group I introns of fungi and phage.</text>
</comment>
<dbReference type="InterPro" id="IPR003611">
    <property type="entry name" value="NUMOD3"/>
</dbReference>
<name>A0A076G735_9CAUD</name>
<dbReference type="NCBIfam" id="TIGR01453">
    <property type="entry name" value="grpIintron_endo"/>
    <property type="match status" value="1"/>
</dbReference>
<dbReference type="Pfam" id="PF20987">
    <property type="entry name" value="I-TevI_DNA-bd"/>
    <property type="match status" value="1"/>
</dbReference>
<dbReference type="Pfam" id="PF01541">
    <property type="entry name" value="GIY-YIG"/>
    <property type="match status" value="1"/>
</dbReference>
<dbReference type="KEGG" id="vg:20283513"/>
<evidence type="ECO:0000259" key="5">
    <source>
        <dbReference type="PROSITE" id="PS50164"/>
    </source>
</evidence>
<evidence type="ECO:0000256" key="2">
    <source>
        <dbReference type="ARBA" id="ARBA00010045"/>
    </source>
</evidence>
<dbReference type="Proteomes" id="UP000028664">
    <property type="component" value="Segment"/>
</dbReference>
<evidence type="ECO:0000256" key="3">
    <source>
        <dbReference type="ARBA" id="ARBA00022842"/>
    </source>
</evidence>
<dbReference type="Pfam" id="PF07460">
    <property type="entry name" value="NUMOD3"/>
    <property type="match status" value="2"/>
</dbReference>
<feature type="region of interest" description="Disordered" evidence="4">
    <location>
        <begin position="133"/>
        <end position="184"/>
    </location>
</feature>
<dbReference type="SUPFAM" id="SSF82771">
    <property type="entry name" value="GIY-YIG endonuclease"/>
    <property type="match status" value="1"/>
</dbReference>
<dbReference type="Gene3D" id="3.40.1440.10">
    <property type="entry name" value="GIY-YIG endonuclease"/>
    <property type="match status" value="1"/>
</dbReference>
<dbReference type="SMART" id="SM00496">
    <property type="entry name" value="IENR2"/>
    <property type="match status" value="3"/>
</dbReference>
<sequence>MYTICVYRIVNKQNGRMYIGSTTSVDKRFNRHKRELRRGTHHCTYLQRSWNKYGEENFSFEIVKQYDSEISAREEEQRFLEENYDVLYNVSRYSSGGDLISYHPNREAIVEKMTNSVRNRYSTMTVEERKLLHGHSGTSNPNFGRKHTEEARRKMSMANKGNQHAKGSKRTKEQKDALSKLASQRVGEKNPFFGKKHSEETKRKIAETKKGSLPVNSKPVSAEGVTYPSATAAAKSLGCVTATVLNRIKSDKFPTYMFLDA</sequence>
<evidence type="ECO:0000313" key="6">
    <source>
        <dbReference type="EMBL" id="AII28127.1"/>
    </source>
</evidence>
<dbReference type="PROSITE" id="PS50164">
    <property type="entry name" value="GIY_YIG"/>
    <property type="match status" value="1"/>
</dbReference>
<dbReference type="GO" id="GO:0003677">
    <property type="term" value="F:DNA binding"/>
    <property type="evidence" value="ECO:0007669"/>
    <property type="project" value="InterPro"/>
</dbReference>
<dbReference type="EMBL" id="KM051843">
    <property type="protein sequence ID" value="AII28127.1"/>
    <property type="molecule type" value="Genomic_DNA"/>
</dbReference>
<keyword evidence="3" id="KW-0460">Magnesium</keyword>
<keyword evidence="7" id="KW-1185">Reference proteome</keyword>
<dbReference type="InterPro" id="IPR000305">
    <property type="entry name" value="GIY-YIG_endonuc"/>
</dbReference>
<dbReference type="RefSeq" id="YP_009056495.1">
    <property type="nucleotide sequence ID" value="NC_024792.1"/>
</dbReference>
<evidence type="ECO:0000256" key="1">
    <source>
        <dbReference type="ARBA" id="ARBA00001946"/>
    </source>
</evidence>
<dbReference type="SMART" id="SM00465">
    <property type="entry name" value="GIYc"/>
    <property type="match status" value="1"/>
</dbReference>
<protein>
    <recommendedName>
        <fullName evidence="5">GIY-YIG domain-containing protein</fullName>
    </recommendedName>
</protein>
<organism evidence="6 7">
    <name type="scientific">Bacillus phage Bobb</name>
    <dbReference type="NCBI Taxonomy" id="1527469"/>
    <lineage>
        <taxon>Viruses</taxon>
        <taxon>Duplodnaviria</taxon>
        <taxon>Heunggongvirae</taxon>
        <taxon>Uroviricota</taxon>
        <taxon>Caudoviricetes</taxon>
        <taxon>Herelleviridae</taxon>
        <taxon>Bastillevirinae</taxon>
        <taxon>Agatevirus</taxon>
        <taxon>Agatevirus bobb</taxon>
    </lineage>
</organism>
<dbReference type="InterPro" id="IPR048681">
    <property type="entry name" value="I-TevI_DNA-bd"/>
</dbReference>
<proteinExistence type="predicted"/>
<dbReference type="GO" id="GO:0004519">
    <property type="term" value="F:endonuclease activity"/>
    <property type="evidence" value="ECO:0007669"/>
    <property type="project" value="InterPro"/>
</dbReference>
<accession>A0A076G735</accession>
<dbReference type="GeneID" id="20283513"/>
<reference evidence="6 7" key="1">
    <citation type="submission" date="2014-06" db="EMBL/GenBank/DDBJ databases">
        <title>Bioinformatic genomic analysis of Bacillus phage Bobb.</title>
        <authorList>
            <person name="Lewis H.M.N."/>
            <person name="Temple L."/>
            <person name="Barth R.N."/>
            <person name="Bowles K.M."/>
            <person name="Churchin D.I."/>
            <person name="Scott-Croshaw C."/>
            <person name="Glasgow G.H."/>
            <person name="Gloe M.W."/>
            <person name="McGough T.M."/>
            <person name="Nutbrown S.A."/>
            <person name="Romulus S.R."/>
            <person name="Sanders K.A.M."/>
            <person name="Diachok C.R."/>
            <person name="Serigano J.P."/>
            <person name="Shin D."/>
            <person name="Suresh M.H."/>
            <person name="Conner A.R.N."/>
            <person name="Korba R.M."/>
            <person name="Livermore R.J."/>
            <person name="Rohlf M.B."/>
            <person name="Utterback S.D."/>
            <person name="Wilson V.E."/>
        </authorList>
    </citation>
    <scope>NUCLEOTIDE SEQUENCE [LARGE SCALE GENOMIC DNA]</scope>
</reference>
<dbReference type="InterPro" id="IPR035901">
    <property type="entry name" value="GIY-YIG_endonuc_sf"/>
</dbReference>
<comment type="cofactor">
    <cofactor evidence="1">
        <name>Mg(2+)</name>
        <dbReference type="ChEBI" id="CHEBI:18420"/>
    </cofactor>
</comment>
<evidence type="ECO:0000313" key="7">
    <source>
        <dbReference type="Proteomes" id="UP000028664"/>
    </source>
</evidence>
<dbReference type="OrthoDB" id="6261at10239"/>